<evidence type="ECO:0000256" key="3">
    <source>
        <dbReference type="ARBA" id="ARBA00022801"/>
    </source>
</evidence>
<dbReference type="Gene3D" id="3.10.300.10">
    <property type="entry name" value="Methylpurine-DNA glycosylase (MPG)"/>
    <property type="match status" value="1"/>
</dbReference>
<dbReference type="FunFam" id="3.10.300.10:FF:000001">
    <property type="entry name" value="Putative 3-methyladenine DNA glycosylase"/>
    <property type="match status" value="1"/>
</dbReference>
<comment type="caution">
    <text evidence="6">The sequence shown here is derived from an EMBL/GenBank/DDBJ whole genome shotgun (WGS) entry which is preliminary data.</text>
</comment>
<evidence type="ECO:0000313" key="6">
    <source>
        <dbReference type="EMBL" id="MVN91894.1"/>
    </source>
</evidence>
<keyword evidence="2 5" id="KW-0227">DNA damage</keyword>
<evidence type="ECO:0000313" key="7">
    <source>
        <dbReference type="Proteomes" id="UP000434850"/>
    </source>
</evidence>
<dbReference type="GO" id="GO:0003677">
    <property type="term" value="F:DNA binding"/>
    <property type="evidence" value="ECO:0007669"/>
    <property type="project" value="InterPro"/>
</dbReference>
<evidence type="ECO:0000256" key="5">
    <source>
        <dbReference type="HAMAP-Rule" id="MF_00527"/>
    </source>
</evidence>
<dbReference type="AlphaFoldDB" id="A0A6I4IQZ0"/>
<dbReference type="EMBL" id="WQLA01000004">
    <property type="protein sequence ID" value="MVN91894.1"/>
    <property type="molecule type" value="Genomic_DNA"/>
</dbReference>
<reference evidence="6 7" key="1">
    <citation type="submission" date="2019-12" db="EMBL/GenBank/DDBJ databases">
        <title>Mucilaginibacter sp. HME9299 genome sequencing and assembly.</title>
        <authorList>
            <person name="Kang H."/>
            <person name="Kim H."/>
            <person name="Joh K."/>
        </authorList>
    </citation>
    <scope>NUCLEOTIDE SEQUENCE [LARGE SCALE GENOMIC DNA]</scope>
    <source>
        <strain evidence="6 7">HME9299</strain>
    </source>
</reference>
<dbReference type="OrthoDB" id="9794313at2"/>
<sequence length="201" mass="22135">MKKLPESFYLNNQVTNVARNLLGKYIFTCIDGVVSGGYIVETEAYNGVVDKASHAYGYRLTPRTQTMYEHGGIAYVYLCYGIHEMLNVVTSVEGQPHAVLIRAVNPTEGIDAILHRRNMAVVKPNITAGPGSVGKALGITRKLNGVSFQSDTIWIEDRGLSFSDQEVAAVPRIGVTYAKEDALLPYRFYVKGNAYVSKPNK</sequence>
<dbReference type="CDD" id="cd00540">
    <property type="entry name" value="AAG"/>
    <property type="match status" value="1"/>
</dbReference>
<comment type="similarity">
    <text evidence="1 5">Belongs to the DNA glycosylase MPG family.</text>
</comment>
<dbReference type="RefSeq" id="WP_157542211.1">
    <property type="nucleotide sequence ID" value="NZ_WQLA01000004.1"/>
</dbReference>
<dbReference type="GO" id="GO:0003905">
    <property type="term" value="F:alkylbase DNA N-glycosylase activity"/>
    <property type="evidence" value="ECO:0007669"/>
    <property type="project" value="InterPro"/>
</dbReference>
<dbReference type="GO" id="GO:0006284">
    <property type="term" value="P:base-excision repair"/>
    <property type="evidence" value="ECO:0007669"/>
    <property type="project" value="InterPro"/>
</dbReference>
<evidence type="ECO:0000256" key="4">
    <source>
        <dbReference type="ARBA" id="ARBA00023204"/>
    </source>
</evidence>
<gene>
    <name evidence="6" type="ORF">GO816_12220</name>
</gene>
<keyword evidence="7" id="KW-1185">Reference proteome</keyword>
<protein>
    <recommendedName>
        <fullName evidence="5">Putative 3-methyladenine DNA glycosylase</fullName>
        <ecNumber evidence="5">3.2.2.-</ecNumber>
    </recommendedName>
</protein>
<accession>A0A6I4IQZ0</accession>
<dbReference type="Pfam" id="PF02245">
    <property type="entry name" value="Pur_DNA_glyco"/>
    <property type="match status" value="1"/>
</dbReference>
<dbReference type="PANTHER" id="PTHR10429">
    <property type="entry name" value="DNA-3-METHYLADENINE GLYCOSYLASE"/>
    <property type="match status" value="1"/>
</dbReference>
<evidence type="ECO:0000256" key="2">
    <source>
        <dbReference type="ARBA" id="ARBA00022763"/>
    </source>
</evidence>
<dbReference type="HAMAP" id="MF_00527">
    <property type="entry name" value="3MGH"/>
    <property type="match status" value="1"/>
</dbReference>
<dbReference type="InterPro" id="IPR011034">
    <property type="entry name" value="Formyl_transferase-like_C_sf"/>
</dbReference>
<keyword evidence="4 5" id="KW-0234">DNA repair</keyword>
<dbReference type="NCBIfam" id="TIGR00567">
    <property type="entry name" value="3mg"/>
    <property type="match status" value="1"/>
</dbReference>
<dbReference type="InterPro" id="IPR003180">
    <property type="entry name" value="MPG"/>
</dbReference>
<dbReference type="Proteomes" id="UP000434850">
    <property type="component" value="Unassembled WGS sequence"/>
</dbReference>
<name>A0A6I4IQZ0_9SPHI</name>
<dbReference type="SUPFAM" id="SSF50486">
    <property type="entry name" value="FMT C-terminal domain-like"/>
    <property type="match status" value="1"/>
</dbReference>
<proteinExistence type="inferred from homology"/>
<dbReference type="PANTHER" id="PTHR10429:SF0">
    <property type="entry name" value="DNA-3-METHYLADENINE GLYCOSYLASE"/>
    <property type="match status" value="1"/>
</dbReference>
<evidence type="ECO:0000256" key="1">
    <source>
        <dbReference type="ARBA" id="ARBA00009232"/>
    </source>
</evidence>
<keyword evidence="3 5" id="KW-0378">Hydrolase</keyword>
<organism evidence="6 7">
    <name type="scientific">Mucilaginibacter aquatilis</name>
    <dbReference type="NCBI Taxonomy" id="1517760"/>
    <lineage>
        <taxon>Bacteria</taxon>
        <taxon>Pseudomonadati</taxon>
        <taxon>Bacteroidota</taxon>
        <taxon>Sphingobacteriia</taxon>
        <taxon>Sphingobacteriales</taxon>
        <taxon>Sphingobacteriaceae</taxon>
        <taxon>Mucilaginibacter</taxon>
    </lineage>
</organism>
<dbReference type="InterPro" id="IPR036995">
    <property type="entry name" value="MPG_sf"/>
</dbReference>
<dbReference type="EC" id="3.2.2.-" evidence="5"/>